<proteinExistence type="predicted"/>
<keyword evidence="1" id="KW-0472">Membrane</keyword>
<dbReference type="Proteomes" id="UP000228934">
    <property type="component" value="Unassembled WGS sequence"/>
</dbReference>
<keyword evidence="1" id="KW-1133">Transmembrane helix</keyword>
<name>A0A2G9RHL5_AQUCT</name>
<accession>A0A2G9RHL5</accession>
<gene>
    <name evidence="2" type="ORF">AB205_0067220</name>
</gene>
<keyword evidence="1" id="KW-0812">Transmembrane</keyword>
<dbReference type="EMBL" id="KV942673">
    <property type="protein sequence ID" value="PIO27334.1"/>
    <property type="molecule type" value="Genomic_DNA"/>
</dbReference>
<protein>
    <submittedName>
        <fullName evidence="2">Uncharacterized protein</fullName>
    </submittedName>
</protein>
<evidence type="ECO:0000313" key="3">
    <source>
        <dbReference type="Proteomes" id="UP000228934"/>
    </source>
</evidence>
<evidence type="ECO:0000256" key="1">
    <source>
        <dbReference type="SAM" id="Phobius"/>
    </source>
</evidence>
<feature type="transmembrane region" description="Helical" evidence="1">
    <location>
        <begin position="20"/>
        <end position="47"/>
    </location>
</feature>
<evidence type="ECO:0000313" key="2">
    <source>
        <dbReference type="EMBL" id="PIO27334.1"/>
    </source>
</evidence>
<dbReference type="AlphaFoldDB" id="A0A2G9RHL5"/>
<organism evidence="2 3">
    <name type="scientific">Aquarana catesbeiana</name>
    <name type="common">American bullfrog</name>
    <name type="synonym">Rana catesbeiana</name>
    <dbReference type="NCBI Taxonomy" id="8400"/>
    <lineage>
        <taxon>Eukaryota</taxon>
        <taxon>Metazoa</taxon>
        <taxon>Chordata</taxon>
        <taxon>Craniata</taxon>
        <taxon>Vertebrata</taxon>
        <taxon>Euteleostomi</taxon>
        <taxon>Amphibia</taxon>
        <taxon>Batrachia</taxon>
        <taxon>Anura</taxon>
        <taxon>Neobatrachia</taxon>
        <taxon>Ranoidea</taxon>
        <taxon>Ranidae</taxon>
        <taxon>Aquarana</taxon>
    </lineage>
</organism>
<keyword evidence="3" id="KW-1185">Reference proteome</keyword>
<sequence length="56" mass="6585">MNSLLQSQLLQVTVFWIPPTILPVGCLFITFFFKLLFWMPLLSYFVANDSLFNHMT</sequence>
<reference evidence="3" key="1">
    <citation type="journal article" date="2017" name="Nat. Commun.">
        <title>The North American bullfrog draft genome provides insight into hormonal regulation of long noncoding RNA.</title>
        <authorList>
            <person name="Hammond S.A."/>
            <person name="Warren R.L."/>
            <person name="Vandervalk B.P."/>
            <person name="Kucuk E."/>
            <person name="Khan H."/>
            <person name="Gibb E.A."/>
            <person name="Pandoh P."/>
            <person name="Kirk H."/>
            <person name="Zhao Y."/>
            <person name="Jones M."/>
            <person name="Mungall A.J."/>
            <person name="Coope R."/>
            <person name="Pleasance S."/>
            <person name="Moore R.A."/>
            <person name="Holt R.A."/>
            <person name="Round J.M."/>
            <person name="Ohora S."/>
            <person name="Walle B.V."/>
            <person name="Veldhoen N."/>
            <person name="Helbing C.C."/>
            <person name="Birol I."/>
        </authorList>
    </citation>
    <scope>NUCLEOTIDE SEQUENCE [LARGE SCALE GENOMIC DNA]</scope>
</reference>